<comment type="caution">
    <text evidence="1">The sequence shown here is derived from an EMBL/GenBank/DDBJ whole genome shotgun (WGS) entry which is preliminary data.</text>
</comment>
<organism evidence="1 2">
    <name type="scientific">Cuscuta australis</name>
    <dbReference type="NCBI Taxonomy" id="267555"/>
    <lineage>
        <taxon>Eukaryota</taxon>
        <taxon>Viridiplantae</taxon>
        <taxon>Streptophyta</taxon>
        <taxon>Embryophyta</taxon>
        <taxon>Tracheophyta</taxon>
        <taxon>Spermatophyta</taxon>
        <taxon>Magnoliopsida</taxon>
        <taxon>eudicotyledons</taxon>
        <taxon>Gunneridae</taxon>
        <taxon>Pentapetalae</taxon>
        <taxon>asterids</taxon>
        <taxon>lamiids</taxon>
        <taxon>Solanales</taxon>
        <taxon>Convolvulaceae</taxon>
        <taxon>Cuscuteae</taxon>
        <taxon>Cuscuta</taxon>
        <taxon>Cuscuta subgen. Grammica</taxon>
        <taxon>Cuscuta sect. Cleistogrammica</taxon>
    </lineage>
</organism>
<dbReference type="Proteomes" id="UP000249390">
    <property type="component" value="Unassembled WGS sequence"/>
</dbReference>
<protein>
    <submittedName>
        <fullName evidence="1">Uncharacterized protein</fullName>
    </submittedName>
</protein>
<dbReference type="EMBL" id="NQVE01000122">
    <property type="protein sequence ID" value="RAL46613.1"/>
    <property type="molecule type" value="Genomic_DNA"/>
</dbReference>
<gene>
    <name evidence="1" type="ORF">DM860_004892</name>
</gene>
<evidence type="ECO:0000313" key="2">
    <source>
        <dbReference type="Proteomes" id="UP000249390"/>
    </source>
</evidence>
<name>A0A328DRL0_9ASTE</name>
<sequence>MEALLSPFKSSGGRIRMAWRRRTYRRVDGARKKNLRVTRFGSRPPRLQWRRLLSPPVRLWTRLKMMLSFAGGSQLSRRERLTGGNKADRRSSKIGYTKTEFENRLIYEIYKSVVPSMELYPNKPMSP</sequence>
<evidence type="ECO:0000313" key="1">
    <source>
        <dbReference type="EMBL" id="RAL46613.1"/>
    </source>
</evidence>
<dbReference type="PANTHER" id="PTHR33702">
    <property type="entry name" value="BNAA09G40010D PROTEIN"/>
    <property type="match status" value="1"/>
</dbReference>
<accession>A0A328DRL0</accession>
<dbReference type="PANTHER" id="PTHR33702:SF16">
    <property type="match status" value="1"/>
</dbReference>
<keyword evidence="2" id="KW-1185">Reference proteome</keyword>
<dbReference type="AlphaFoldDB" id="A0A328DRL0"/>
<reference evidence="1 2" key="1">
    <citation type="submission" date="2018-06" db="EMBL/GenBank/DDBJ databases">
        <title>The Genome of Cuscuta australis (Dodder) Provides Insight into the Evolution of Plant Parasitism.</title>
        <authorList>
            <person name="Liu H."/>
        </authorList>
    </citation>
    <scope>NUCLEOTIDE SEQUENCE [LARGE SCALE GENOMIC DNA]</scope>
    <source>
        <strain evidence="2">cv. Yunnan</strain>
        <tissue evidence="1">Vines</tissue>
    </source>
</reference>
<proteinExistence type="predicted"/>